<dbReference type="InterPro" id="IPR002028">
    <property type="entry name" value="Trp_synthase_suA"/>
</dbReference>
<evidence type="ECO:0000313" key="10">
    <source>
        <dbReference type="Proteomes" id="UP000295726"/>
    </source>
</evidence>
<dbReference type="PANTHER" id="PTHR43406">
    <property type="entry name" value="TRYPTOPHAN SYNTHASE, ALPHA CHAIN"/>
    <property type="match status" value="1"/>
</dbReference>
<keyword evidence="5" id="KW-0822">Tryptophan biosynthesis</keyword>
<dbReference type="Pfam" id="PF00290">
    <property type="entry name" value="Trp_syntA"/>
    <property type="match status" value="1"/>
</dbReference>
<sequence length="237" mass="26783">MEIILYLSNGYPTLENSYQTAIEYADAGCRIMEVDFPSRNPYLEGQYIADRMAKALEACDDYEKYMESMVKMKKLLPEVHFLVLAYENTVEEIGTEHFIEFCKENDFKDVLLVGLKGEIIKNQIIESGLKVSCYVQFHMLPEEIESAKASNGFVYMQAKPNGNINPDFPTLKDCIKHLRDCGIERPIYCGVGIHAPKDVKMAKEAGADAAFVGSTILKLHEDVPAMKGMIRKFKAQC</sequence>
<evidence type="ECO:0000256" key="5">
    <source>
        <dbReference type="ARBA" id="ARBA00022822"/>
    </source>
</evidence>
<keyword evidence="7" id="KW-0456">Lyase</keyword>
<dbReference type="Proteomes" id="UP000295726">
    <property type="component" value="Unassembled WGS sequence"/>
</dbReference>
<name>A0A4R3KGA0_9FIRM</name>
<dbReference type="RefSeq" id="WP_132378593.1">
    <property type="nucleotide sequence ID" value="NZ_DAITGU010000181.1"/>
</dbReference>
<comment type="subunit">
    <text evidence="2">Tetramer of two alpha and two beta chains.</text>
</comment>
<comment type="pathway">
    <text evidence="1">Amino-acid biosynthesis; L-tryptophan biosynthesis; L-tryptophan from chorismate: step 5/5.</text>
</comment>
<dbReference type="InterPro" id="IPR011060">
    <property type="entry name" value="RibuloseP-bd_barrel"/>
</dbReference>
<evidence type="ECO:0000256" key="6">
    <source>
        <dbReference type="ARBA" id="ARBA00023141"/>
    </source>
</evidence>
<dbReference type="EMBL" id="SLZZ01000002">
    <property type="protein sequence ID" value="TCS82338.1"/>
    <property type="molecule type" value="Genomic_DNA"/>
</dbReference>
<evidence type="ECO:0000256" key="2">
    <source>
        <dbReference type="ARBA" id="ARBA00011270"/>
    </source>
</evidence>
<dbReference type="GO" id="GO:0004834">
    <property type="term" value="F:tryptophan synthase activity"/>
    <property type="evidence" value="ECO:0007669"/>
    <property type="project" value="UniProtKB-EC"/>
</dbReference>
<comment type="caution">
    <text evidence="9">The sequence shown here is derived from an EMBL/GenBank/DDBJ whole genome shotgun (WGS) entry which is preliminary data.</text>
</comment>
<dbReference type="PANTHER" id="PTHR43406:SF1">
    <property type="entry name" value="TRYPTOPHAN SYNTHASE ALPHA CHAIN, CHLOROPLASTIC"/>
    <property type="match status" value="1"/>
</dbReference>
<organism evidence="9 10">
    <name type="scientific">Muricomes intestini</name>
    <dbReference type="NCBI Taxonomy" id="1796634"/>
    <lineage>
        <taxon>Bacteria</taxon>
        <taxon>Bacillati</taxon>
        <taxon>Bacillota</taxon>
        <taxon>Clostridia</taxon>
        <taxon>Lachnospirales</taxon>
        <taxon>Lachnospiraceae</taxon>
        <taxon>Muricomes</taxon>
    </lineage>
</organism>
<dbReference type="AlphaFoldDB" id="A0A4R3KGA0"/>
<keyword evidence="4" id="KW-0028">Amino-acid biosynthesis</keyword>
<dbReference type="InterPro" id="IPR013785">
    <property type="entry name" value="Aldolase_TIM"/>
</dbReference>
<evidence type="ECO:0000256" key="7">
    <source>
        <dbReference type="ARBA" id="ARBA00023239"/>
    </source>
</evidence>
<dbReference type="GO" id="GO:0005829">
    <property type="term" value="C:cytosol"/>
    <property type="evidence" value="ECO:0007669"/>
    <property type="project" value="TreeGrafter"/>
</dbReference>
<accession>A0A4R3KGA0</accession>
<gene>
    <name evidence="9" type="ORF">EDD59_102207</name>
</gene>
<dbReference type="Gene3D" id="3.20.20.70">
    <property type="entry name" value="Aldolase class I"/>
    <property type="match status" value="1"/>
</dbReference>
<evidence type="ECO:0000313" key="9">
    <source>
        <dbReference type="EMBL" id="TCS82338.1"/>
    </source>
</evidence>
<evidence type="ECO:0000256" key="3">
    <source>
        <dbReference type="ARBA" id="ARBA00012043"/>
    </source>
</evidence>
<evidence type="ECO:0000256" key="4">
    <source>
        <dbReference type="ARBA" id="ARBA00022605"/>
    </source>
</evidence>
<comment type="catalytic activity">
    <reaction evidence="8">
        <text>(1S,2R)-1-C-(indol-3-yl)glycerol 3-phosphate + L-serine = D-glyceraldehyde 3-phosphate + L-tryptophan + H2O</text>
        <dbReference type="Rhea" id="RHEA:10532"/>
        <dbReference type="ChEBI" id="CHEBI:15377"/>
        <dbReference type="ChEBI" id="CHEBI:33384"/>
        <dbReference type="ChEBI" id="CHEBI:57912"/>
        <dbReference type="ChEBI" id="CHEBI:58866"/>
        <dbReference type="ChEBI" id="CHEBI:59776"/>
        <dbReference type="EC" id="4.2.1.20"/>
    </reaction>
</comment>
<reference evidence="9 10" key="1">
    <citation type="submission" date="2019-03" db="EMBL/GenBank/DDBJ databases">
        <title>Genomic Encyclopedia of Type Strains, Phase IV (KMG-IV): sequencing the most valuable type-strain genomes for metagenomic binning, comparative biology and taxonomic classification.</title>
        <authorList>
            <person name="Goeker M."/>
        </authorList>
    </citation>
    <scope>NUCLEOTIDE SEQUENCE [LARGE SCALE GENOMIC DNA]</scope>
    <source>
        <strain evidence="9 10">DSM 29489</strain>
    </source>
</reference>
<dbReference type="UniPathway" id="UPA00035">
    <property type="reaction ID" value="UER00044"/>
</dbReference>
<keyword evidence="10" id="KW-1185">Reference proteome</keyword>
<dbReference type="SUPFAM" id="SSF51366">
    <property type="entry name" value="Ribulose-phoshate binding barrel"/>
    <property type="match status" value="1"/>
</dbReference>
<dbReference type="OrthoDB" id="9804578at2"/>
<evidence type="ECO:0000256" key="8">
    <source>
        <dbReference type="ARBA" id="ARBA00049047"/>
    </source>
</evidence>
<evidence type="ECO:0000256" key="1">
    <source>
        <dbReference type="ARBA" id="ARBA00004733"/>
    </source>
</evidence>
<proteinExistence type="predicted"/>
<protein>
    <recommendedName>
        <fullName evidence="3">tryptophan synthase</fullName>
        <ecNumber evidence="3">4.2.1.20</ecNumber>
    </recommendedName>
</protein>
<dbReference type="EC" id="4.2.1.20" evidence="3"/>
<keyword evidence="6" id="KW-0057">Aromatic amino acid biosynthesis</keyword>